<dbReference type="EMBL" id="QTSX02005884">
    <property type="protein sequence ID" value="KAJ9056715.1"/>
    <property type="molecule type" value="Genomic_DNA"/>
</dbReference>
<proteinExistence type="predicted"/>
<dbReference type="Proteomes" id="UP001165960">
    <property type="component" value="Unassembled WGS sequence"/>
</dbReference>
<organism evidence="1 2">
    <name type="scientific">Entomophthora muscae</name>
    <dbReference type="NCBI Taxonomy" id="34485"/>
    <lineage>
        <taxon>Eukaryota</taxon>
        <taxon>Fungi</taxon>
        <taxon>Fungi incertae sedis</taxon>
        <taxon>Zoopagomycota</taxon>
        <taxon>Entomophthoromycotina</taxon>
        <taxon>Entomophthoromycetes</taxon>
        <taxon>Entomophthorales</taxon>
        <taxon>Entomophthoraceae</taxon>
        <taxon>Entomophthora</taxon>
    </lineage>
</organism>
<evidence type="ECO:0000313" key="2">
    <source>
        <dbReference type="Proteomes" id="UP001165960"/>
    </source>
</evidence>
<sequence length="737" mass="81364">MASEGFKNLAMDKTEESMLIEEADQSMANPNLVNFVVGDTTGRRGCALTVRVWLVGLTLTLILSALGQIFTMRTLPLLVHPLIPLILAYPMGTACANIFPKKVINLLGMSVNLNPGPFSVREHALVMLMCSGANVPSLGLVAEMARELFFQQKRSKVAGFLSGFGSVLVGIGMGGLVSRLVVLPSEMVWPQSLMFVSLTKALHERRYFPSASRLKFFWTVAAGAFAYQFLPGFLFTTLSSLSVLCWMNPESVALSQIGSGLRGLGMGSISLDWSLVVAFLPSPLVYPFYAAANLFFGFAIFMWVLVPWGYYSDVWGSQHMPIQSNNLYDSRGLPYNMEAIHVNGLLNEAAYQEAGPVNMSWLLFLTYFFSLASVSAAVTHVALYHGVELVNQAKGWIASMETRHKEEPTITSDVPSLWYVGILVVGFILAVVAVEITEAREAVEWYTILTAVIVGFVFVVPVAWIMGMTSHMVSPNILVEMISGILWPGNGPVMVYFRVYSYFAIYTASDFCSLLKYGQYMKLPTRQVVIVRVIGTAVISAVHNLTNYLMMENVSQMCNPKHPLWGCTYYNMLRSSAYVWGTVGPARMFSPSSSYHPMAYAILLGFLLPIPFYALHQRFPNTIMAYINIPIILSSASFAPSAPSVQLITWFMVAFVFNHLIYRRFQSWWLRKNLLLSAGLDTGTFLATLIIAIILAYKGAPPMWWGNDPSGGCPKAGIPLNPTDAVKALLAKMSQQA</sequence>
<accession>A0ACC2S336</accession>
<name>A0ACC2S336_9FUNG</name>
<protein>
    <submittedName>
        <fullName evidence="1">Uncharacterized protein</fullName>
    </submittedName>
</protein>
<gene>
    <name evidence="1" type="ORF">DSO57_1030143</name>
</gene>
<evidence type="ECO:0000313" key="1">
    <source>
        <dbReference type="EMBL" id="KAJ9056715.1"/>
    </source>
</evidence>
<reference evidence="1" key="1">
    <citation type="submission" date="2022-04" db="EMBL/GenBank/DDBJ databases">
        <title>Genome of the entomopathogenic fungus Entomophthora muscae.</title>
        <authorList>
            <person name="Elya C."/>
            <person name="Lovett B.R."/>
            <person name="Lee E."/>
            <person name="Macias A.M."/>
            <person name="Hajek A.E."/>
            <person name="De Bivort B.L."/>
            <person name="Kasson M.T."/>
            <person name="De Fine Licht H.H."/>
            <person name="Stajich J.E."/>
        </authorList>
    </citation>
    <scope>NUCLEOTIDE SEQUENCE</scope>
    <source>
        <strain evidence="1">Berkeley</strain>
    </source>
</reference>
<comment type="caution">
    <text evidence="1">The sequence shown here is derived from an EMBL/GenBank/DDBJ whole genome shotgun (WGS) entry which is preliminary data.</text>
</comment>
<keyword evidence="2" id="KW-1185">Reference proteome</keyword>